<dbReference type="RefSeq" id="WP_055244077.1">
    <property type="nucleotide sequence ID" value="NZ_CAJFJR010000012.1"/>
</dbReference>
<evidence type="ECO:0000259" key="1">
    <source>
        <dbReference type="PROSITE" id="PS50880"/>
    </source>
</evidence>
<dbReference type="InterPro" id="IPR006171">
    <property type="entry name" value="TOPRIM_dom"/>
</dbReference>
<evidence type="ECO:0000313" key="2">
    <source>
        <dbReference type="EMBL" id="CUP37513.1"/>
    </source>
</evidence>
<gene>
    <name evidence="2" type="ORF">ERS852551_00605</name>
</gene>
<name>A0A174MMK1_9FIRM</name>
<reference evidence="2 3" key="1">
    <citation type="submission" date="2015-09" db="EMBL/GenBank/DDBJ databases">
        <authorList>
            <consortium name="Pathogen Informatics"/>
        </authorList>
    </citation>
    <scope>NUCLEOTIDE SEQUENCE [LARGE SCALE GENOMIC DNA]</scope>
    <source>
        <strain evidence="2 3">2789STDY5834939</strain>
    </source>
</reference>
<dbReference type="PANTHER" id="PTHR39156:SF2">
    <property type="entry name" value="DNA PRIMASE (BACTERIAL TYPE) AND SMALL PRIMASE-LIKE PROTEINS"/>
    <property type="match status" value="1"/>
</dbReference>
<evidence type="ECO:0000313" key="3">
    <source>
        <dbReference type="Proteomes" id="UP000095765"/>
    </source>
</evidence>
<organism evidence="2 3">
    <name type="scientific">Anaerotruncus colihominis</name>
    <dbReference type="NCBI Taxonomy" id="169435"/>
    <lineage>
        <taxon>Bacteria</taxon>
        <taxon>Bacillati</taxon>
        <taxon>Bacillota</taxon>
        <taxon>Clostridia</taxon>
        <taxon>Eubacteriales</taxon>
        <taxon>Oscillospiraceae</taxon>
        <taxon>Anaerotruncus</taxon>
    </lineage>
</organism>
<dbReference type="SMART" id="SM00493">
    <property type="entry name" value="TOPRIM"/>
    <property type="match status" value="1"/>
</dbReference>
<dbReference type="AlphaFoldDB" id="A0A174MMK1"/>
<dbReference type="OrthoDB" id="9791329at2"/>
<dbReference type="GO" id="GO:0043822">
    <property type="term" value="F:ribonuclease M5 activity"/>
    <property type="evidence" value="ECO:0007669"/>
    <property type="project" value="TreeGrafter"/>
</dbReference>
<dbReference type="InterPro" id="IPR025156">
    <property type="entry name" value="RNase_M5_C"/>
</dbReference>
<dbReference type="PANTHER" id="PTHR39156">
    <property type="entry name" value="RIBONUCLEASE M5"/>
    <property type="match status" value="1"/>
</dbReference>
<feature type="domain" description="Toprim" evidence="1">
    <location>
        <begin position="5"/>
        <end position="100"/>
    </location>
</feature>
<protein>
    <submittedName>
        <fullName evidence="2">Ribonuclease M5</fullName>
    </submittedName>
</protein>
<sequence length="222" mass="23790">MLRVRQAIIVEGRYDKAKLHSLVDATIVTTDGFGVFRNREKLAYIRRLAAQTGIIILTDSDAAGFRIRGFLAGAVDPSQVTHVYIPDLFGKERRKTQPSAEGKLGVEGIPAQTLLAALRRAGVAVEETSAPAGAGKASSADASARRLTKADFVAWGLSGGADSAARRRALLSRLGLPERMSANAMLAAVNALYTPEEFERLLAGMPEEKGTHRDFPDHPGQP</sequence>
<dbReference type="Pfam" id="PF13331">
    <property type="entry name" value="DUF4093"/>
    <property type="match status" value="1"/>
</dbReference>
<dbReference type="Gene3D" id="3.40.1360.10">
    <property type="match status" value="1"/>
</dbReference>
<dbReference type="PROSITE" id="PS50880">
    <property type="entry name" value="TOPRIM"/>
    <property type="match status" value="1"/>
</dbReference>
<dbReference type="Proteomes" id="UP000095765">
    <property type="component" value="Unassembled WGS sequence"/>
</dbReference>
<dbReference type="Pfam" id="PF13662">
    <property type="entry name" value="Toprim_4"/>
    <property type="match status" value="1"/>
</dbReference>
<dbReference type="GO" id="GO:0006364">
    <property type="term" value="P:rRNA processing"/>
    <property type="evidence" value="ECO:0007669"/>
    <property type="project" value="TreeGrafter"/>
</dbReference>
<dbReference type="SUPFAM" id="SSF110455">
    <property type="entry name" value="Toprim domain"/>
    <property type="match status" value="1"/>
</dbReference>
<dbReference type="EMBL" id="CZBE01000003">
    <property type="protein sequence ID" value="CUP37513.1"/>
    <property type="molecule type" value="Genomic_DNA"/>
</dbReference>
<accession>A0A174MMK1</accession>
<proteinExistence type="predicted"/>